<evidence type="ECO:0000256" key="3">
    <source>
        <dbReference type="SAM" id="SignalP"/>
    </source>
</evidence>
<dbReference type="RefSeq" id="WP_143057571.1">
    <property type="nucleotide sequence ID" value="NZ_FNZH01000002.1"/>
</dbReference>
<feature type="chain" id="PRO_5011754491" description="Bacterial surface antigen (D15) domain-containing protein" evidence="3">
    <location>
        <begin position="32"/>
        <end position="366"/>
    </location>
</feature>
<accession>A0A1H6WEP7</accession>
<name>A0A1H6WEP7_9BACT</name>
<evidence type="ECO:0000259" key="4">
    <source>
        <dbReference type="Pfam" id="PF01103"/>
    </source>
</evidence>
<reference evidence="6" key="1">
    <citation type="submission" date="2016-10" db="EMBL/GenBank/DDBJ databases">
        <authorList>
            <person name="Varghese N."/>
            <person name="Submissions S."/>
        </authorList>
    </citation>
    <scope>NUCLEOTIDE SEQUENCE [LARGE SCALE GENOMIC DNA]</scope>
    <source>
        <strain evidence="6">IBRC-M 10761</strain>
    </source>
</reference>
<keyword evidence="3" id="KW-0732">Signal</keyword>
<dbReference type="InterPro" id="IPR000184">
    <property type="entry name" value="Bac_surfAg_D15"/>
</dbReference>
<keyword evidence="2" id="KW-0472">Membrane</keyword>
<evidence type="ECO:0000313" key="5">
    <source>
        <dbReference type="EMBL" id="SEJ11290.1"/>
    </source>
</evidence>
<evidence type="ECO:0000256" key="1">
    <source>
        <dbReference type="ARBA" id="ARBA00004370"/>
    </source>
</evidence>
<feature type="signal peptide" evidence="3">
    <location>
        <begin position="1"/>
        <end position="31"/>
    </location>
</feature>
<dbReference type="AlphaFoldDB" id="A0A1H6WEP7"/>
<proteinExistence type="predicted"/>
<organism evidence="5 6">
    <name type="scientific">Cyclobacterium xiamenense</name>
    <dbReference type="NCBI Taxonomy" id="1297121"/>
    <lineage>
        <taxon>Bacteria</taxon>
        <taxon>Pseudomonadati</taxon>
        <taxon>Bacteroidota</taxon>
        <taxon>Cytophagia</taxon>
        <taxon>Cytophagales</taxon>
        <taxon>Cyclobacteriaceae</taxon>
        <taxon>Cyclobacterium</taxon>
    </lineage>
</organism>
<sequence length="366" mass="41947">MPPHGNIAKRVCLAICLLLLASGLHPSLAQEAEEDSTLFKALPLAYYTPETRIAFEAFAFYSYYSKGSHRKSNIRLFATYTQNRQYLLTVPWQVYTADDRFFLNGSLDYRKFPEYYYGLGNDTAEAQRALYEFSAFTLSSKSYSKLENDTYLGIALQAQWLLPEIPENEPLFDDIIPETGEMGYSYLSLGPSFMWDRRDHILAPSTGSYLEFTPVFGLGKANENPVYFGLASLDIRDYWKLGERSTWANQFVAQFSLGAVPYRVLPTLGGPLLHRGYYQGRFRDKHLMILQSEFRQQVIGRFGFVVFGSVGRVYPDIRTDLFQNMHPAVGAGLRVRVSKRDRTNVRFDYSITPDSTGFYIYFAESF</sequence>
<dbReference type="Pfam" id="PF01103">
    <property type="entry name" value="Omp85"/>
    <property type="match status" value="1"/>
</dbReference>
<feature type="domain" description="Bacterial surface antigen (D15)" evidence="4">
    <location>
        <begin position="78"/>
        <end position="351"/>
    </location>
</feature>
<gene>
    <name evidence="5" type="ORF">SAMN05192553_102442</name>
</gene>
<dbReference type="Proteomes" id="UP000199403">
    <property type="component" value="Unassembled WGS sequence"/>
</dbReference>
<comment type="subcellular location">
    <subcellularLocation>
        <location evidence="1">Membrane</location>
    </subcellularLocation>
</comment>
<protein>
    <recommendedName>
        <fullName evidence="4">Bacterial surface antigen (D15) domain-containing protein</fullName>
    </recommendedName>
</protein>
<keyword evidence="6" id="KW-1185">Reference proteome</keyword>
<dbReference type="OrthoDB" id="9771071at2"/>
<dbReference type="Gene3D" id="2.40.160.50">
    <property type="entry name" value="membrane protein fhac: a member of the omp85/tpsb transporter family"/>
    <property type="match status" value="1"/>
</dbReference>
<dbReference type="EMBL" id="FNZH01000002">
    <property type="protein sequence ID" value="SEJ11290.1"/>
    <property type="molecule type" value="Genomic_DNA"/>
</dbReference>
<evidence type="ECO:0000256" key="2">
    <source>
        <dbReference type="ARBA" id="ARBA00023136"/>
    </source>
</evidence>
<evidence type="ECO:0000313" key="6">
    <source>
        <dbReference type="Proteomes" id="UP000199403"/>
    </source>
</evidence>
<dbReference type="STRING" id="1416801.SAMN05192553_102442"/>